<feature type="compositionally biased region" description="Basic and acidic residues" evidence="1">
    <location>
        <begin position="132"/>
        <end position="142"/>
    </location>
</feature>
<proteinExistence type="predicted"/>
<dbReference type="AlphaFoldDB" id="A0AAE0BLL2"/>
<evidence type="ECO:0000313" key="3">
    <source>
        <dbReference type="Proteomes" id="UP001190700"/>
    </source>
</evidence>
<sequence length="341" mass="37643">MSPANAFEAFSKTLHVGVPDFVKLGRWFLACRLLALVALLPAVPRTEGVELKRIFSGVSCDEEPFDSLLPCEVVLARYEEQLHPLLISTLRSQRHVVVNRGISFGRSCTGLLTSSGCPHPRRTEKHTQRVVTKAENDVERKTAHGSSQGGATQVPLCERRDPQNVGREGYVYIQHMLRARRRPGGVAPITIFCQADPEHGGYQVSDFVRDVEKLCSTYAPSTSQPPADAPFIALGTVRYAAHVGADEGTVSDFRTMDVLHRKMFRGRGLPREAPYAPGGCFAVGRNMMNGAHEEVLRHALKLLGEGNDPTSGQMLERSWPLLFNASAIRESDGYRICQDFC</sequence>
<accession>A0AAE0BLL2</accession>
<keyword evidence="3" id="KW-1185">Reference proteome</keyword>
<reference evidence="2 3" key="1">
    <citation type="journal article" date="2015" name="Genome Biol. Evol.">
        <title>Comparative Genomics of a Bacterivorous Green Alga Reveals Evolutionary Causalities and Consequences of Phago-Mixotrophic Mode of Nutrition.</title>
        <authorList>
            <person name="Burns J.A."/>
            <person name="Paasch A."/>
            <person name="Narechania A."/>
            <person name="Kim E."/>
        </authorList>
    </citation>
    <scope>NUCLEOTIDE SEQUENCE [LARGE SCALE GENOMIC DNA]</scope>
    <source>
        <strain evidence="2 3">PLY_AMNH</strain>
    </source>
</reference>
<dbReference type="Proteomes" id="UP001190700">
    <property type="component" value="Unassembled WGS sequence"/>
</dbReference>
<feature type="region of interest" description="Disordered" evidence="1">
    <location>
        <begin position="115"/>
        <end position="154"/>
    </location>
</feature>
<dbReference type="EMBL" id="LGRX02034372">
    <property type="protein sequence ID" value="KAK3237979.1"/>
    <property type="molecule type" value="Genomic_DNA"/>
</dbReference>
<evidence type="ECO:0000313" key="2">
    <source>
        <dbReference type="EMBL" id="KAK3237979.1"/>
    </source>
</evidence>
<protein>
    <submittedName>
        <fullName evidence="2">Uncharacterized protein</fullName>
    </submittedName>
</protein>
<comment type="caution">
    <text evidence="2">The sequence shown here is derived from an EMBL/GenBank/DDBJ whole genome shotgun (WGS) entry which is preliminary data.</text>
</comment>
<name>A0AAE0BLL2_9CHLO</name>
<gene>
    <name evidence="2" type="ORF">CYMTET_51977</name>
</gene>
<evidence type="ECO:0000256" key="1">
    <source>
        <dbReference type="SAM" id="MobiDB-lite"/>
    </source>
</evidence>
<organism evidence="2 3">
    <name type="scientific">Cymbomonas tetramitiformis</name>
    <dbReference type="NCBI Taxonomy" id="36881"/>
    <lineage>
        <taxon>Eukaryota</taxon>
        <taxon>Viridiplantae</taxon>
        <taxon>Chlorophyta</taxon>
        <taxon>Pyramimonadophyceae</taxon>
        <taxon>Pyramimonadales</taxon>
        <taxon>Pyramimonadaceae</taxon>
        <taxon>Cymbomonas</taxon>
    </lineage>
</organism>